<proteinExistence type="predicted"/>
<evidence type="ECO:0000313" key="1">
    <source>
        <dbReference type="EMBL" id="OHU77664.1"/>
    </source>
</evidence>
<dbReference type="Proteomes" id="UP000179441">
    <property type="component" value="Unassembled WGS sequence"/>
</dbReference>
<protein>
    <submittedName>
        <fullName evidence="1">Uncharacterized protein</fullName>
    </submittedName>
</protein>
<name>A0A1S1LY06_MYCCH</name>
<dbReference type="EMBL" id="MLIS01000001">
    <property type="protein sequence ID" value="OHU77664.1"/>
    <property type="molecule type" value="Genomic_DNA"/>
</dbReference>
<comment type="caution">
    <text evidence="1">The sequence shown here is derived from an EMBL/GenBank/DDBJ whole genome shotgun (WGS) entry which is preliminary data.</text>
</comment>
<sequence length="94" mass="9989">MTAINRPLTDDERRLMMELAVGVVARQTGVSQGVAFDVLDGMTLTLEGDSQDAYLSAAGAVLVHVERDWLAFHAAHPGCDPAGDGQRMQHGGGR</sequence>
<keyword evidence="2" id="KW-1185">Reference proteome</keyword>
<evidence type="ECO:0000313" key="2">
    <source>
        <dbReference type="Proteomes" id="UP000179441"/>
    </source>
</evidence>
<dbReference type="AlphaFoldDB" id="A0A1S1LY06"/>
<gene>
    <name evidence="1" type="ORF">BKG84_03875</name>
</gene>
<dbReference type="RefSeq" id="WP_070951285.1">
    <property type="nucleotide sequence ID" value="NZ_CP050145.1"/>
</dbReference>
<accession>A0A1S1LY06</accession>
<organism evidence="1 2">
    <name type="scientific">Mycobacteroides chelonae</name>
    <name type="common">Mycobacterium chelonae</name>
    <dbReference type="NCBI Taxonomy" id="1774"/>
    <lineage>
        <taxon>Bacteria</taxon>
        <taxon>Bacillati</taxon>
        <taxon>Actinomycetota</taxon>
        <taxon>Actinomycetes</taxon>
        <taxon>Mycobacteriales</taxon>
        <taxon>Mycobacteriaceae</taxon>
        <taxon>Mycobacteroides</taxon>
    </lineage>
</organism>
<reference evidence="1 2" key="1">
    <citation type="submission" date="2016-10" db="EMBL/GenBank/DDBJ databases">
        <title>Evaluation of Human, Veterinary and Environmental Mycobacterium chelonae Isolates by Core Genome Phylogenomic Analysis, Targeted Gene Comparison, and Anti-microbial Susceptibility Patterns: A Tale of Mistaken Identities.</title>
        <authorList>
            <person name="Fogelson S.B."/>
            <person name="Camus A.C."/>
            <person name="Lorenz W."/>
            <person name="Vasireddy R."/>
            <person name="Vasireddy S."/>
            <person name="Smith T."/>
            <person name="Brown-Elliott B.A."/>
            <person name="Wallace R.J.Jr."/>
            <person name="Hasan N.A."/>
            <person name="Reischl U."/>
            <person name="Sanchez S."/>
        </authorList>
    </citation>
    <scope>NUCLEOTIDE SEQUENCE [LARGE SCALE GENOMIC DNA]</scope>
    <source>
        <strain evidence="1 2">15518</strain>
    </source>
</reference>